<dbReference type="Proteomes" id="UP000030151">
    <property type="component" value="Unassembled WGS sequence"/>
</dbReference>
<dbReference type="AlphaFoldDB" id="A0A014QUB1"/>
<name>A0A014QUB1_9HYPO</name>
<feature type="region of interest" description="Disordered" evidence="1">
    <location>
        <begin position="23"/>
        <end position="65"/>
    </location>
</feature>
<protein>
    <submittedName>
        <fullName evidence="2">Uncharacterized protein</fullName>
    </submittedName>
</protein>
<evidence type="ECO:0000256" key="1">
    <source>
        <dbReference type="SAM" id="MobiDB-lite"/>
    </source>
</evidence>
<accession>A0A014QUB1</accession>
<evidence type="ECO:0000313" key="3">
    <source>
        <dbReference type="Proteomes" id="UP000030151"/>
    </source>
</evidence>
<comment type="caution">
    <text evidence="2">The sequence shown here is derived from an EMBL/GenBank/DDBJ whole genome shotgun (WGS) entry which is preliminary data.</text>
</comment>
<reference evidence="2 3" key="1">
    <citation type="submission" date="2014-02" db="EMBL/GenBank/DDBJ databases">
        <title>The genome sequence of the entomopathogenic fungus Metarhizium robertsii ARSEF 2575.</title>
        <authorList>
            <person name="Giuliano Garisto Donzelli B."/>
            <person name="Roe B.A."/>
            <person name="Macmil S.L."/>
            <person name="Krasnoff S.B."/>
            <person name="Gibson D.M."/>
        </authorList>
    </citation>
    <scope>NUCLEOTIDE SEQUENCE [LARGE SCALE GENOMIC DNA]</scope>
    <source>
        <strain evidence="2 3">ARSEF 2575</strain>
    </source>
</reference>
<dbReference type="HOGENOM" id="CLU_2850205_0_0_1"/>
<organism evidence="2 3">
    <name type="scientific">Metarhizium robertsii</name>
    <dbReference type="NCBI Taxonomy" id="568076"/>
    <lineage>
        <taxon>Eukaryota</taxon>
        <taxon>Fungi</taxon>
        <taxon>Dikarya</taxon>
        <taxon>Ascomycota</taxon>
        <taxon>Pezizomycotina</taxon>
        <taxon>Sordariomycetes</taxon>
        <taxon>Hypocreomycetidae</taxon>
        <taxon>Hypocreales</taxon>
        <taxon>Clavicipitaceae</taxon>
        <taxon>Metarhizium</taxon>
    </lineage>
</organism>
<sequence length="65" mass="6782">MTIMQLVRPRTCTIQPLSLQLASNTSGGSVASSHSEDAVHGPALVQNGGHGCSDTESRRKTIHGP</sequence>
<feature type="compositionally biased region" description="Polar residues" evidence="1">
    <location>
        <begin position="23"/>
        <end position="33"/>
    </location>
</feature>
<gene>
    <name evidence="2" type="ORF">X797_010204</name>
</gene>
<evidence type="ECO:0000313" key="2">
    <source>
        <dbReference type="EMBL" id="EXU96665.1"/>
    </source>
</evidence>
<proteinExistence type="predicted"/>
<dbReference type="EMBL" id="JELW01000046">
    <property type="protein sequence ID" value="EXU96665.1"/>
    <property type="molecule type" value="Genomic_DNA"/>
</dbReference>